<keyword evidence="4" id="KW-1185">Reference proteome</keyword>
<reference evidence="3 4" key="1">
    <citation type="submission" date="2019-08" db="EMBL/GenBank/DDBJ databases">
        <title>In-depth cultivation of the pig gut microbiome towards novel bacterial diversity and tailored functional studies.</title>
        <authorList>
            <person name="Wylensek D."/>
            <person name="Hitch T.C.A."/>
            <person name="Clavel T."/>
        </authorList>
    </citation>
    <scope>NUCLEOTIDE SEQUENCE [LARGE SCALE GENOMIC DNA]</scope>
    <source>
        <strain evidence="3 4">Oil+RF-744-GAM-WT-6</strain>
    </source>
</reference>
<dbReference type="Pfam" id="PF03009">
    <property type="entry name" value="GDPD"/>
    <property type="match status" value="1"/>
</dbReference>
<dbReference type="AlphaFoldDB" id="A0A7X2TFS0"/>
<evidence type="ECO:0000313" key="3">
    <source>
        <dbReference type="EMBL" id="MSS58937.1"/>
    </source>
</evidence>
<sequence>MKKWFHTLSAQILNTLLWVFPYQLTVSILLAVLTALLNRIGLFFVASAGEAAITNGNYRVFFSRWQGWALLALGVLACALYICLDIGALIRITDLKIHGQKERILTSCMHSLKLLPKFFTPSGLLILLAVTFGVPLANIGFSITLTEGFYIPNVYSVDLMSNPVTRAIYDIGIACLAILITKGIFTIHFMVLQKDSAKNAFLHSAELTKSFFIRFLILFLLLTILFYGLGKGVDALFLTLPDWLISRYVSHTGIQRFLYLLFNLNGVIILFLFRVISTPLFMYPITRWYYRLLKQPAGFQEESLPSFLHQRKLRVIIPSALLAASIVLDVGFDTFFPLESQTEIIAHRAGGNLASENTMLALTKAEEAGTDGSEIDVQRTKDGQYIVFHDTTFRRLCGVSSAPSDLTYAEIQKLKVRNTTGNDLPDQPIPTLEQMLKQVSEIPGYQLYIELKGSTADAQMAEDVTALVKKYSLEERTVITSISYEPVAYIEENYPEMETGYIYHFSFGDIGSMNVDWLVIEEEVATDEEIAAIHQIGKKVSVWTVDSRSSIRHFLISDADSIITNQVDRSLEVKEELSQRTDLQRIQDVLLKK</sequence>
<evidence type="ECO:0000313" key="4">
    <source>
        <dbReference type="Proteomes" id="UP000461880"/>
    </source>
</evidence>
<keyword evidence="1" id="KW-0812">Transmembrane</keyword>
<protein>
    <recommendedName>
        <fullName evidence="2">GP-PDE domain-containing protein</fullName>
    </recommendedName>
</protein>
<feature type="transmembrane region" description="Helical" evidence="1">
    <location>
        <begin position="12"/>
        <end position="37"/>
    </location>
</feature>
<feature type="transmembrane region" description="Helical" evidence="1">
    <location>
        <begin position="211"/>
        <end position="230"/>
    </location>
</feature>
<feature type="transmembrane region" description="Helical" evidence="1">
    <location>
        <begin position="124"/>
        <end position="151"/>
    </location>
</feature>
<dbReference type="PANTHER" id="PTHR46211">
    <property type="entry name" value="GLYCEROPHOSPHORYL DIESTER PHOSPHODIESTERASE"/>
    <property type="match status" value="1"/>
</dbReference>
<feature type="transmembrane region" description="Helical" evidence="1">
    <location>
        <begin position="68"/>
        <end position="90"/>
    </location>
</feature>
<proteinExistence type="predicted"/>
<name>A0A7X2TFS0_9FIRM</name>
<dbReference type="RefSeq" id="WP_154504968.1">
    <property type="nucleotide sequence ID" value="NZ_VUMN01000019.1"/>
</dbReference>
<evidence type="ECO:0000259" key="2">
    <source>
        <dbReference type="PROSITE" id="PS51704"/>
    </source>
</evidence>
<organism evidence="3 4">
    <name type="scientific">Stecheria intestinalis</name>
    <dbReference type="NCBI Taxonomy" id="2606630"/>
    <lineage>
        <taxon>Bacteria</taxon>
        <taxon>Bacillati</taxon>
        <taxon>Bacillota</taxon>
        <taxon>Erysipelotrichia</taxon>
        <taxon>Erysipelotrichales</taxon>
        <taxon>Erysipelotrichaceae</taxon>
        <taxon>Stecheria</taxon>
    </lineage>
</organism>
<keyword evidence="1" id="KW-0472">Membrane</keyword>
<keyword evidence="1" id="KW-1133">Transmembrane helix</keyword>
<comment type="caution">
    <text evidence="3">The sequence shown here is derived from an EMBL/GenBank/DDBJ whole genome shotgun (WGS) entry which is preliminary data.</text>
</comment>
<dbReference type="SUPFAM" id="SSF51695">
    <property type="entry name" value="PLC-like phosphodiesterases"/>
    <property type="match status" value="1"/>
</dbReference>
<dbReference type="GO" id="GO:0008081">
    <property type="term" value="F:phosphoric diester hydrolase activity"/>
    <property type="evidence" value="ECO:0007669"/>
    <property type="project" value="InterPro"/>
</dbReference>
<gene>
    <name evidence="3" type="ORF">FYJ51_08450</name>
</gene>
<feature type="transmembrane region" description="Helical" evidence="1">
    <location>
        <begin position="171"/>
        <end position="191"/>
    </location>
</feature>
<dbReference type="GO" id="GO:0006629">
    <property type="term" value="P:lipid metabolic process"/>
    <property type="evidence" value="ECO:0007669"/>
    <property type="project" value="InterPro"/>
</dbReference>
<dbReference type="Gene3D" id="3.20.20.190">
    <property type="entry name" value="Phosphatidylinositol (PI) phosphodiesterase"/>
    <property type="match status" value="1"/>
</dbReference>
<accession>A0A7X2TFS0</accession>
<dbReference type="InterPro" id="IPR030395">
    <property type="entry name" value="GP_PDE_dom"/>
</dbReference>
<dbReference type="InterPro" id="IPR017946">
    <property type="entry name" value="PLC-like_Pdiesterase_TIM-brl"/>
</dbReference>
<dbReference type="Pfam" id="PF10110">
    <property type="entry name" value="GPDPase_memb"/>
    <property type="match status" value="1"/>
</dbReference>
<dbReference type="InterPro" id="IPR018476">
    <property type="entry name" value="GlyceroP-diester-Pdiesterase_M"/>
</dbReference>
<dbReference type="PROSITE" id="PS51704">
    <property type="entry name" value="GP_PDE"/>
    <property type="match status" value="1"/>
</dbReference>
<dbReference type="PANTHER" id="PTHR46211:SF8">
    <property type="entry name" value="PHOSPHODIESTERASE"/>
    <property type="match status" value="1"/>
</dbReference>
<feature type="transmembrane region" description="Helical" evidence="1">
    <location>
        <begin position="257"/>
        <end position="283"/>
    </location>
</feature>
<dbReference type="EMBL" id="VUMN01000019">
    <property type="protein sequence ID" value="MSS58937.1"/>
    <property type="molecule type" value="Genomic_DNA"/>
</dbReference>
<evidence type="ECO:0000256" key="1">
    <source>
        <dbReference type="SAM" id="Phobius"/>
    </source>
</evidence>
<feature type="domain" description="GP-PDE" evidence="2">
    <location>
        <begin position="342"/>
        <end position="574"/>
    </location>
</feature>
<dbReference type="Proteomes" id="UP000461880">
    <property type="component" value="Unassembled WGS sequence"/>
</dbReference>